<dbReference type="InterPro" id="IPR016181">
    <property type="entry name" value="Acyl_CoA_acyltransferase"/>
</dbReference>
<dbReference type="Gene3D" id="3.40.630.30">
    <property type="match status" value="1"/>
</dbReference>
<name>A0ABS2L1Z1_9MICO</name>
<accession>A0ABS2L1Z1</accession>
<evidence type="ECO:0000313" key="3">
    <source>
        <dbReference type="Proteomes" id="UP000776164"/>
    </source>
</evidence>
<feature type="domain" description="N-acetyltransferase" evidence="1">
    <location>
        <begin position="6"/>
        <end position="93"/>
    </location>
</feature>
<dbReference type="RefSeq" id="WP_205106832.1">
    <property type="nucleotide sequence ID" value="NZ_BAAAHT010000017.1"/>
</dbReference>
<reference evidence="2 3" key="1">
    <citation type="submission" date="2021-01" db="EMBL/GenBank/DDBJ databases">
        <title>Sequencing the genomes of 1000 actinobacteria strains.</title>
        <authorList>
            <person name="Klenk H.-P."/>
        </authorList>
    </citation>
    <scope>NUCLEOTIDE SEQUENCE [LARGE SCALE GENOMIC DNA]</scope>
    <source>
        <strain evidence="2 3">DSM 13057</strain>
    </source>
</reference>
<dbReference type="PROSITE" id="PS51729">
    <property type="entry name" value="GNAT_YJDJ"/>
    <property type="match status" value="1"/>
</dbReference>
<dbReference type="PANTHER" id="PTHR31435">
    <property type="entry name" value="PROTEIN NATD1"/>
    <property type="match status" value="1"/>
</dbReference>
<gene>
    <name evidence="2" type="ORF">JOE66_000723</name>
</gene>
<dbReference type="SUPFAM" id="SSF55729">
    <property type="entry name" value="Acyl-CoA N-acyltransferases (Nat)"/>
    <property type="match status" value="1"/>
</dbReference>
<protein>
    <submittedName>
        <fullName evidence="2">GNAT family acetyltransferase</fullName>
    </submittedName>
</protein>
<keyword evidence="3" id="KW-1185">Reference proteome</keyword>
<dbReference type="InterPro" id="IPR045057">
    <property type="entry name" value="Gcn5-rel_NAT"/>
</dbReference>
<proteinExistence type="predicted"/>
<dbReference type="InterPro" id="IPR031165">
    <property type="entry name" value="GNAT_YJDJ"/>
</dbReference>
<organism evidence="2 3">
    <name type="scientific">Subtercola frigoramans</name>
    <dbReference type="NCBI Taxonomy" id="120298"/>
    <lineage>
        <taxon>Bacteria</taxon>
        <taxon>Bacillati</taxon>
        <taxon>Actinomycetota</taxon>
        <taxon>Actinomycetes</taxon>
        <taxon>Micrococcales</taxon>
        <taxon>Microbacteriaceae</taxon>
        <taxon>Subtercola</taxon>
    </lineage>
</organism>
<dbReference type="Proteomes" id="UP000776164">
    <property type="component" value="Unassembled WGS sequence"/>
</dbReference>
<dbReference type="Pfam" id="PF14542">
    <property type="entry name" value="Acetyltransf_CG"/>
    <property type="match status" value="1"/>
</dbReference>
<evidence type="ECO:0000259" key="1">
    <source>
        <dbReference type="PROSITE" id="PS51729"/>
    </source>
</evidence>
<sequence length="94" mass="10748">MARELIHDTGRHRYELRIDGALASAADYIERADSISFTHTFTDPKLRGQGLAGEVVTFAMDDVEHSSTLPVIPMCWYVGQWFDEHPERQTLLTR</sequence>
<evidence type="ECO:0000313" key="2">
    <source>
        <dbReference type="EMBL" id="MBM7471089.1"/>
    </source>
</evidence>
<dbReference type="EMBL" id="JAFBBU010000001">
    <property type="protein sequence ID" value="MBM7471089.1"/>
    <property type="molecule type" value="Genomic_DNA"/>
</dbReference>
<comment type="caution">
    <text evidence="2">The sequence shown here is derived from an EMBL/GenBank/DDBJ whole genome shotgun (WGS) entry which is preliminary data.</text>
</comment>
<dbReference type="PANTHER" id="PTHR31435:SF10">
    <property type="entry name" value="BSR4717 PROTEIN"/>
    <property type="match status" value="1"/>
</dbReference>